<dbReference type="EMBL" id="KM236237">
    <property type="protein sequence ID" value="AIK68034.1"/>
    <property type="molecule type" value="Genomic_DNA"/>
</dbReference>
<dbReference type="KEGG" id="vg:22113570"/>
<accession>A0A076YMM9</accession>
<name>A0A076YMM9_9CAUD</name>
<evidence type="ECO:0000313" key="2">
    <source>
        <dbReference type="Proteomes" id="UP000201263"/>
    </source>
</evidence>
<dbReference type="Proteomes" id="UP000201263">
    <property type="component" value="Segment"/>
</dbReference>
<keyword evidence="2" id="KW-1185">Reference proteome</keyword>
<sequence>MARTIKDFHDDQIISHVMNGRMILVQDGEDTTLIVENVVHYSNSSLEGMFKWLLRQHKAEKSSLPAQCKAHAKNLVVVTKMRMR</sequence>
<organism evidence="1 2">
    <name type="scientific">Citrobacter phage Miller</name>
    <dbReference type="NCBI Taxonomy" id="1527524"/>
    <lineage>
        <taxon>Viruses</taxon>
        <taxon>Duplodnaviria</taxon>
        <taxon>Heunggongvirae</taxon>
        <taxon>Uroviricota</taxon>
        <taxon>Caudoviricetes</taxon>
        <taxon>Pantevenvirales</taxon>
        <taxon>Straboviridae</taxon>
        <taxon>Pseudotevenvirus</taxon>
        <taxon>Pseudotevenvirus miller</taxon>
    </lineage>
</organism>
<dbReference type="RefSeq" id="YP_009097700.1">
    <property type="nucleotide sequence ID" value="NC_025414.1"/>
</dbReference>
<proteinExistence type="predicted"/>
<dbReference type="GeneID" id="22113570"/>
<protein>
    <submittedName>
        <fullName evidence="1">Uncharacterized protein</fullName>
    </submittedName>
</protein>
<reference evidence="1 2" key="1">
    <citation type="submission" date="2014-07" db="EMBL/GenBank/DDBJ databases">
        <title>Complete Genome of Citrobacter freundii Myophage Miller.</title>
        <authorList>
            <person name="Hwang K."/>
            <person name="Luna A.J."/>
            <person name="Hernandez A.C."/>
            <person name="Everett G.F.K."/>
        </authorList>
    </citation>
    <scope>NUCLEOTIDE SEQUENCE [LARGE SCALE GENOMIC DNA]</scope>
</reference>
<gene>
    <name evidence="1" type="ORF">CPTMiller_0098</name>
</gene>
<evidence type="ECO:0000313" key="1">
    <source>
        <dbReference type="EMBL" id="AIK68034.1"/>
    </source>
</evidence>